<keyword evidence="2" id="KW-1185">Reference proteome</keyword>
<accession>A0ABU1TWQ9</accession>
<organism evidence="1 2">
    <name type="scientific">Fictibacillus barbaricus</name>
    <dbReference type="NCBI Taxonomy" id="182136"/>
    <lineage>
        <taxon>Bacteria</taxon>
        <taxon>Bacillati</taxon>
        <taxon>Bacillota</taxon>
        <taxon>Bacilli</taxon>
        <taxon>Bacillales</taxon>
        <taxon>Fictibacillaceae</taxon>
        <taxon>Fictibacillus</taxon>
    </lineage>
</organism>
<dbReference type="RefSeq" id="WP_310256300.1">
    <property type="nucleotide sequence ID" value="NZ_JAVDWA010000001.1"/>
</dbReference>
<gene>
    <name evidence="1" type="ORF">J2X07_000618</name>
</gene>
<protein>
    <submittedName>
        <fullName evidence="1">DNA-binding ferritin-like protein (Dps family)</fullName>
    </submittedName>
</protein>
<comment type="caution">
    <text evidence="1">The sequence shown here is derived from an EMBL/GenBank/DDBJ whole genome shotgun (WGS) entry which is preliminary data.</text>
</comment>
<name>A0ABU1TWQ9_9BACL</name>
<evidence type="ECO:0000313" key="1">
    <source>
        <dbReference type="EMBL" id="MDR7071643.1"/>
    </source>
</evidence>
<proteinExistence type="predicted"/>
<sequence>MKYSFKDFKSDLEIGHEFHFLYKEKEYSISHTQHGWHLSEYYKDYQTFETAVELLEKAYINGLSLKDIWVDIEVKNIF</sequence>
<dbReference type="EMBL" id="JAVDWA010000001">
    <property type="protein sequence ID" value="MDR7071643.1"/>
    <property type="molecule type" value="Genomic_DNA"/>
</dbReference>
<evidence type="ECO:0000313" key="2">
    <source>
        <dbReference type="Proteomes" id="UP001258181"/>
    </source>
</evidence>
<dbReference type="Proteomes" id="UP001258181">
    <property type="component" value="Unassembled WGS sequence"/>
</dbReference>
<reference evidence="1 2" key="1">
    <citation type="submission" date="2023-07" db="EMBL/GenBank/DDBJ databases">
        <title>Sorghum-associated microbial communities from plants grown in Nebraska, USA.</title>
        <authorList>
            <person name="Schachtman D."/>
        </authorList>
    </citation>
    <scope>NUCLEOTIDE SEQUENCE [LARGE SCALE GENOMIC DNA]</scope>
    <source>
        <strain evidence="1 2">BE211</strain>
    </source>
</reference>